<protein>
    <submittedName>
        <fullName evidence="1">Uncharacterized protein</fullName>
    </submittedName>
</protein>
<evidence type="ECO:0000313" key="2">
    <source>
        <dbReference type="Proteomes" id="UP000535020"/>
    </source>
</evidence>
<accession>A0A7Y8Y5D7</accession>
<comment type="caution">
    <text evidence="1">The sequence shown here is derived from an EMBL/GenBank/DDBJ whole genome shotgun (WGS) entry which is preliminary data.</text>
</comment>
<proteinExistence type="predicted"/>
<gene>
    <name evidence="1" type="ORF">HZF10_17425</name>
</gene>
<dbReference type="AlphaFoldDB" id="A0A7Y8Y5D7"/>
<name>A0A7Y8Y5D7_9FLAO</name>
<evidence type="ECO:0000313" key="1">
    <source>
        <dbReference type="EMBL" id="NYA72712.1"/>
    </source>
</evidence>
<organism evidence="1 2">
    <name type="scientific">Flavobacterium agri</name>
    <dbReference type="NCBI Taxonomy" id="2743471"/>
    <lineage>
        <taxon>Bacteria</taxon>
        <taxon>Pseudomonadati</taxon>
        <taxon>Bacteroidota</taxon>
        <taxon>Flavobacteriia</taxon>
        <taxon>Flavobacteriales</taxon>
        <taxon>Flavobacteriaceae</taxon>
        <taxon>Flavobacterium</taxon>
    </lineage>
</organism>
<sequence>MNSRLFSITLILLLSFIKLYSQEANESYFKDSGAEKIFFVQTENEAKDLAEKDIQNNKRLLFLIGSIAPVRYSNDSTIENRYNFKYYDFGCVAPDEKIIEAYNLEIIKSINSQSKRWKKEIRKDVIGFKLFKKRF</sequence>
<dbReference type="Proteomes" id="UP000535020">
    <property type="component" value="Unassembled WGS sequence"/>
</dbReference>
<keyword evidence="2" id="KW-1185">Reference proteome</keyword>
<reference evidence="1 2" key="1">
    <citation type="submission" date="2020-07" db="EMBL/GenBank/DDBJ databases">
        <authorList>
            <person name="Sun Q."/>
        </authorList>
    </citation>
    <scope>NUCLEOTIDE SEQUENCE [LARGE SCALE GENOMIC DNA]</scope>
    <source>
        <strain evidence="1 2">MAH-1</strain>
    </source>
</reference>
<dbReference type="EMBL" id="JACBJI010000011">
    <property type="protein sequence ID" value="NYA72712.1"/>
    <property type="molecule type" value="Genomic_DNA"/>
</dbReference>